<dbReference type="AlphaFoldDB" id="A0A2A6CUF0"/>
<organism evidence="1 2">
    <name type="scientific">Pristionchus pacificus</name>
    <name type="common">Parasitic nematode worm</name>
    <dbReference type="NCBI Taxonomy" id="54126"/>
    <lineage>
        <taxon>Eukaryota</taxon>
        <taxon>Metazoa</taxon>
        <taxon>Ecdysozoa</taxon>
        <taxon>Nematoda</taxon>
        <taxon>Chromadorea</taxon>
        <taxon>Rhabditida</taxon>
        <taxon>Rhabditina</taxon>
        <taxon>Diplogasteromorpha</taxon>
        <taxon>Diplogasteroidea</taxon>
        <taxon>Neodiplogasteridae</taxon>
        <taxon>Pristionchus</taxon>
    </lineage>
</organism>
<reference evidence="2" key="1">
    <citation type="journal article" date="2008" name="Nat. Genet.">
        <title>The Pristionchus pacificus genome provides a unique perspective on nematode lifestyle and parasitism.</title>
        <authorList>
            <person name="Dieterich C."/>
            <person name="Clifton S.W."/>
            <person name="Schuster L.N."/>
            <person name="Chinwalla A."/>
            <person name="Delehaunty K."/>
            <person name="Dinkelacker I."/>
            <person name="Fulton L."/>
            <person name="Fulton R."/>
            <person name="Godfrey J."/>
            <person name="Minx P."/>
            <person name="Mitreva M."/>
            <person name="Roeseler W."/>
            <person name="Tian H."/>
            <person name="Witte H."/>
            <person name="Yang S.P."/>
            <person name="Wilson R.K."/>
            <person name="Sommer R.J."/>
        </authorList>
    </citation>
    <scope>NUCLEOTIDE SEQUENCE [LARGE SCALE GENOMIC DNA]</scope>
    <source>
        <strain evidence="2">PS312</strain>
    </source>
</reference>
<proteinExistence type="predicted"/>
<reference evidence="1" key="2">
    <citation type="submission" date="2022-06" db="UniProtKB">
        <authorList>
            <consortium name="EnsemblMetazoa"/>
        </authorList>
    </citation>
    <scope>IDENTIFICATION</scope>
    <source>
        <strain evidence="1">PS312</strain>
    </source>
</reference>
<sequence>MHSGKMPREEELLKYLMESNERGENKDIGYDVVNDIDYEDEGITYVQMALLIAVFAVLFGFGFDLANR</sequence>
<name>A0A2A6CUF0_PRIPA</name>
<protein>
    <submittedName>
        <fullName evidence="1">Uncharacterized protein</fullName>
    </submittedName>
</protein>
<evidence type="ECO:0000313" key="1">
    <source>
        <dbReference type="EnsemblMetazoa" id="PPA09775.1"/>
    </source>
</evidence>
<dbReference type="Proteomes" id="UP000005239">
    <property type="component" value="Unassembled WGS sequence"/>
</dbReference>
<gene>
    <name evidence="1" type="primary">WBGene00099329</name>
</gene>
<keyword evidence="2" id="KW-1185">Reference proteome</keyword>
<accession>A0A2A6CUF0</accession>
<dbReference type="EnsemblMetazoa" id="PPA09775.1">
    <property type="protein sequence ID" value="PPA09775.1"/>
    <property type="gene ID" value="WBGene00099329"/>
</dbReference>
<evidence type="ECO:0000313" key="2">
    <source>
        <dbReference type="Proteomes" id="UP000005239"/>
    </source>
</evidence>
<accession>A0A8R1YGA2</accession>